<gene>
    <name evidence="1" type="ORF">HYPBUDRAFT_108000</name>
</gene>
<organism evidence="1 2">
    <name type="scientific">Hyphopichia burtonii NRRL Y-1933</name>
    <dbReference type="NCBI Taxonomy" id="984485"/>
    <lineage>
        <taxon>Eukaryota</taxon>
        <taxon>Fungi</taxon>
        <taxon>Dikarya</taxon>
        <taxon>Ascomycota</taxon>
        <taxon>Saccharomycotina</taxon>
        <taxon>Pichiomycetes</taxon>
        <taxon>Debaryomycetaceae</taxon>
        <taxon>Hyphopichia</taxon>
    </lineage>
</organism>
<dbReference type="Proteomes" id="UP000095085">
    <property type="component" value="Unassembled WGS sequence"/>
</dbReference>
<protein>
    <submittedName>
        <fullName evidence="1">Uncharacterized protein</fullName>
    </submittedName>
</protein>
<keyword evidence="2" id="KW-1185">Reference proteome</keyword>
<accession>A0A1E4RKK1</accession>
<dbReference type="GeneID" id="30993156"/>
<dbReference type="EMBL" id="KV454540">
    <property type="protein sequence ID" value="ODV67731.1"/>
    <property type="molecule type" value="Genomic_DNA"/>
</dbReference>
<evidence type="ECO:0000313" key="1">
    <source>
        <dbReference type="EMBL" id="ODV67731.1"/>
    </source>
</evidence>
<name>A0A1E4RKK1_9ASCO</name>
<dbReference type="RefSeq" id="XP_020076798.1">
    <property type="nucleotide sequence ID" value="XM_020218606.1"/>
</dbReference>
<sequence length="292" mass="33419">MNNQLLVNNTFKIYKSNAVPQAKFPLQSLNSLLRQQGLYLYEKYQSSNHDLIPKYTNLSDLIKVMKITNRHVQVKDYSINVIMIKSSPIIPNQLILFILKLNSDFKNFNTVILIKSSIPAFLVQSLEASLSRISVPLIIKDVQLTNHSIEAIINNFTASLNDHDGTKIAKLFGDLEIIYSTPLKMESLKTISILIPISNLEKLVMANDQQLKLIDLINHFLFNTTKLVFANLHMARFRSRLLDLSADGKFKIHPENLHLFNNSFSLNNEDSDDQDELDSFVWFVMASVYDCI</sequence>
<dbReference type="OrthoDB" id="4094067at2759"/>
<reference evidence="2" key="1">
    <citation type="submission" date="2016-05" db="EMBL/GenBank/DDBJ databases">
        <title>Comparative genomics of biotechnologically important yeasts.</title>
        <authorList>
            <consortium name="DOE Joint Genome Institute"/>
            <person name="Riley R."/>
            <person name="Haridas S."/>
            <person name="Wolfe K.H."/>
            <person name="Lopes M.R."/>
            <person name="Hittinger C.T."/>
            <person name="Goker M."/>
            <person name="Salamov A."/>
            <person name="Wisecaver J."/>
            <person name="Long T.M."/>
            <person name="Aerts A.L."/>
            <person name="Barry K."/>
            <person name="Choi C."/>
            <person name="Clum A."/>
            <person name="Coughlan A.Y."/>
            <person name="Deshpande S."/>
            <person name="Douglass A.P."/>
            <person name="Hanson S.J."/>
            <person name="Klenk H.-P."/>
            <person name="Labutti K."/>
            <person name="Lapidus A."/>
            <person name="Lindquist E."/>
            <person name="Lipzen A."/>
            <person name="Meier-Kolthoff J.P."/>
            <person name="Ohm R.A."/>
            <person name="Otillar R.P."/>
            <person name="Pangilinan J."/>
            <person name="Peng Y."/>
            <person name="Rokas A."/>
            <person name="Rosa C.A."/>
            <person name="Scheuner C."/>
            <person name="Sibirny A.A."/>
            <person name="Slot J.C."/>
            <person name="Stielow J.B."/>
            <person name="Sun H."/>
            <person name="Kurtzman C.P."/>
            <person name="Blackwell M."/>
            <person name="Grigoriev I.V."/>
            <person name="Jeffries T.W."/>
        </authorList>
    </citation>
    <scope>NUCLEOTIDE SEQUENCE [LARGE SCALE GENOMIC DNA]</scope>
    <source>
        <strain evidence="2">NRRL Y-1933</strain>
    </source>
</reference>
<dbReference type="AlphaFoldDB" id="A0A1E4RKK1"/>
<proteinExistence type="predicted"/>
<evidence type="ECO:0000313" key="2">
    <source>
        <dbReference type="Proteomes" id="UP000095085"/>
    </source>
</evidence>